<dbReference type="InterPro" id="IPR008928">
    <property type="entry name" value="6-hairpin_glycosidase_sf"/>
</dbReference>
<reference evidence="1" key="1">
    <citation type="submission" date="2020-05" db="EMBL/GenBank/DDBJ databases">
        <title>Mycena genomes resolve the evolution of fungal bioluminescence.</title>
        <authorList>
            <person name="Tsai I.J."/>
        </authorList>
    </citation>
    <scope>NUCLEOTIDE SEQUENCE</scope>
    <source>
        <strain evidence="1">110903Hualien_Pintung</strain>
    </source>
</reference>
<gene>
    <name evidence="1" type="ORF">HMN09_01349700</name>
</gene>
<proteinExistence type="predicted"/>
<comment type="caution">
    <text evidence="1">The sequence shown here is derived from an EMBL/GenBank/DDBJ whole genome shotgun (WGS) entry which is preliminary data.</text>
</comment>
<keyword evidence="1" id="KW-0378">Hydrolase</keyword>
<dbReference type="Pfam" id="PF03663">
    <property type="entry name" value="Glyco_hydro_76"/>
    <property type="match status" value="1"/>
</dbReference>
<dbReference type="Gene3D" id="1.50.10.20">
    <property type="match status" value="1"/>
</dbReference>
<evidence type="ECO:0000313" key="1">
    <source>
        <dbReference type="EMBL" id="KAF7289018.1"/>
    </source>
</evidence>
<dbReference type="SUPFAM" id="SSF48208">
    <property type="entry name" value="Six-hairpin glycosidases"/>
    <property type="match status" value="1"/>
</dbReference>
<keyword evidence="2" id="KW-1185">Reference proteome</keyword>
<dbReference type="AlphaFoldDB" id="A0A8H6RY38"/>
<dbReference type="GO" id="GO:0005975">
    <property type="term" value="P:carbohydrate metabolic process"/>
    <property type="evidence" value="ECO:0007669"/>
    <property type="project" value="InterPro"/>
</dbReference>
<dbReference type="InterPro" id="IPR053169">
    <property type="entry name" value="MUG_Protein"/>
</dbReference>
<dbReference type="OrthoDB" id="9984024at2759"/>
<accession>A0A8H6RY38</accession>
<dbReference type="GO" id="GO:0016787">
    <property type="term" value="F:hydrolase activity"/>
    <property type="evidence" value="ECO:0007669"/>
    <property type="project" value="UniProtKB-KW"/>
</dbReference>
<name>A0A8H6RY38_MYCCL</name>
<organism evidence="1 2">
    <name type="scientific">Mycena chlorophos</name>
    <name type="common">Agaric fungus</name>
    <name type="synonym">Agaricus chlorophos</name>
    <dbReference type="NCBI Taxonomy" id="658473"/>
    <lineage>
        <taxon>Eukaryota</taxon>
        <taxon>Fungi</taxon>
        <taxon>Dikarya</taxon>
        <taxon>Basidiomycota</taxon>
        <taxon>Agaricomycotina</taxon>
        <taxon>Agaricomycetes</taxon>
        <taxon>Agaricomycetidae</taxon>
        <taxon>Agaricales</taxon>
        <taxon>Marasmiineae</taxon>
        <taxon>Mycenaceae</taxon>
        <taxon>Mycena</taxon>
    </lineage>
</organism>
<dbReference type="Proteomes" id="UP000613580">
    <property type="component" value="Unassembled WGS sequence"/>
</dbReference>
<dbReference type="PANTHER" id="PTHR47791">
    <property type="entry name" value="MEIOTICALLY UP-REGULATED GENE 191 PROTEIN"/>
    <property type="match status" value="1"/>
</dbReference>
<dbReference type="InterPro" id="IPR005198">
    <property type="entry name" value="Glyco_hydro_76"/>
</dbReference>
<evidence type="ECO:0000313" key="2">
    <source>
        <dbReference type="Proteomes" id="UP000613580"/>
    </source>
</evidence>
<sequence length="470" mass="50464">MGSPSSAGPCFDNFLIPRAEIIGCGNLSETCRHPAEPHDTAFQGSPAQASGWLPAGGYIGSVVLLPLCRSSPFSTPPIMLRLSVVLGLLASSAFAQDLGVPTSWREFSNSRPLSQRITIAQTAINQITPQLNSATGEFNGLTYWQSGNVWSVMANQDHSAGTTVNEASVINNLNLVWGRWSNYDQFGYNDDAMWWATAAIYAYRAYGNSQMLSHAEQTWNHVTKYVVTAADAAAGKNPNKPSVAIQSTCNGKTMAGAVFWQPAATSNAINSITTGLYTALSGFLYEYTGNSTYLSAAELSATWIQQHQLNANDLVLDTTNADCSTSPSSWLFTYNSGKYIEALSVLYGVTGNDSWNTLMVNILNAAVKTTAWQGSNGVITEGASPSSDNDDVGFKAILIRGLHEAWERNPTYTALTTLIHSYGDVQYNALLELAATGSTYSSSWLGPPQAFTSWGQLAALDVMTANIDTN</sequence>
<dbReference type="EMBL" id="JACAZE010000030">
    <property type="protein sequence ID" value="KAF7289018.1"/>
    <property type="molecule type" value="Genomic_DNA"/>
</dbReference>
<protein>
    <submittedName>
        <fullName evidence="1">Glycoside hydrolase family 76 protein</fullName>
    </submittedName>
</protein>
<dbReference type="PANTHER" id="PTHR47791:SF3">
    <property type="entry name" value="MEIOTICALLY UP-REGULATED GENE 191 PROTEIN"/>
    <property type="match status" value="1"/>
</dbReference>